<organism evidence="2 3">
    <name type="scientific">Actinidia rufa</name>
    <dbReference type="NCBI Taxonomy" id="165716"/>
    <lineage>
        <taxon>Eukaryota</taxon>
        <taxon>Viridiplantae</taxon>
        <taxon>Streptophyta</taxon>
        <taxon>Embryophyta</taxon>
        <taxon>Tracheophyta</taxon>
        <taxon>Spermatophyta</taxon>
        <taxon>Magnoliopsida</taxon>
        <taxon>eudicotyledons</taxon>
        <taxon>Gunneridae</taxon>
        <taxon>Pentapetalae</taxon>
        <taxon>asterids</taxon>
        <taxon>Ericales</taxon>
        <taxon>Actinidiaceae</taxon>
        <taxon>Actinidia</taxon>
    </lineage>
</organism>
<gene>
    <name evidence="2" type="ORF">Acr_08g0011980</name>
</gene>
<accession>A0A7J0F287</accession>
<sequence>MHLRSRYLPRPSASSPPDNRAHPMANPGQVPDLGGLHREIHDMAEQMRIMNENNGHLMQLLTTSNPQLPTAPTRGGAEHRVRPYVKGVPLQNLVKLQPGREGGGVLTEAIRSRHETSPPRKRFKIWTPGSTPLTLGQML</sequence>
<protein>
    <submittedName>
        <fullName evidence="2">Uncharacterized protein</fullName>
    </submittedName>
</protein>
<comment type="caution">
    <text evidence="2">The sequence shown here is derived from an EMBL/GenBank/DDBJ whole genome shotgun (WGS) entry which is preliminary data.</text>
</comment>
<name>A0A7J0F287_9ERIC</name>
<dbReference type="Proteomes" id="UP000585474">
    <property type="component" value="Unassembled WGS sequence"/>
</dbReference>
<proteinExistence type="predicted"/>
<dbReference type="EMBL" id="BJWL01000008">
    <property type="protein sequence ID" value="GFY92802.1"/>
    <property type="molecule type" value="Genomic_DNA"/>
</dbReference>
<evidence type="ECO:0000313" key="2">
    <source>
        <dbReference type="EMBL" id="GFY92802.1"/>
    </source>
</evidence>
<evidence type="ECO:0000256" key="1">
    <source>
        <dbReference type="SAM" id="MobiDB-lite"/>
    </source>
</evidence>
<keyword evidence="3" id="KW-1185">Reference proteome</keyword>
<feature type="region of interest" description="Disordered" evidence="1">
    <location>
        <begin position="1"/>
        <end position="35"/>
    </location>
</feature>
<evidence type="ECO:0000313" key="3">
    <source>
        <dbReference type="Proteomes" id="UP000585474"/>
    </source>
</evidence>
<dbReference type="AlphaFoldDB" id="A0A7J0F287"/>
<reference evidence="2 3" key="1">
    <citation type="submission" date="2019-07" db="EMBL/GenBank/DDBJ databases">
        <title>De Novo Assembly of kiwifruit Actinidia rufa.</title>
        <authorList>
            <person name="Sugita-Konishi S."/>
            <person name="Sato K."/>
            <person name="Mori E."/>
            <person name="Abe Y."/>
            <person name="Kisaki G."/>
            <person name="Hamano K."/>
            <person name="Suezawa K."/>
            <person name="Otani M."/>
            <person name="Fukuda T."/>
            <person name="Manabe T."/>
            <person name="Gomi K."/>
            <person name="Tabuchi M."/>
            <person name="Akimitsu K."/>
            <person name="Kataoka I."/>
        </authorList>
    </citation>
    <scope>NUCLEOTIDE SEQUENCE [LARGE SCALE GENOMIC DNA]</scope>
    <source>
        <strain evidence="3">cv. Fuchu</strain>
    </source>
</reference>